<dbReference type="AlphaFoldDB" id="A0A834EY89"/>
<proteinExistence type="predicted"/>
<name>A0A834EY89_9CHIR</name>
<comment type="caution">
    <text evidence="1">The sequence shown here is derived from an EMBL/GenBank/DDBJ whole genome shotgun (WGS) entry which is preliminary data.</text>
</comment>
<protein>
    <submittedName>
        <fullName evidence="1">Uncharacterized protein</fullName>
    </submittedName>
</protein>
<evidence type="ECO:0000313" key="2">
    <source>
        <dbReference type="Proteomes" id="UP000664940"/>
    </source>
</evidence>
<reference evidence="1 2" key="1">
    <citation type="journal article" date="2020" name="Nature">
        <title>Six reference-quality genomes reveal evolution of bat adaptations.</title>
        <authorList>
            <person name="Jebb D."/>
            <person name="Huang Z."/>
            <person name="Pippel M."/>
            <person name="Hughes G.M."/>
            <person name="Lavrichenko K."/>
            <person name="Devanna P."/>
            <person name="Winkler S."/>
            <person name="Jermiin L.S."/>
            <person name="Skirmuntt E.C."/>
            <person name="Katzourakis A."/>
            <person name="Burkitt-Gray L."/>
            <person name="Ray D.A."/>
            <person name="Sullivan K.A.M."/>
            <person name="Roscito J.G."/>
            <person name="Kirilenko B.M."/>
            <person name="Davalos L.M."/>
            <person name="Corthals A.P."/>
            <person name="Power M.L."/>
            <person name="Jones G."/>
            <person name="Ransome R.D."/>
            <person name="Dechmann D.K.N."/>
            <person name="Locatelli A.G."/>
            <person name="Puechmaille S.J."/>
            <person name="Fedrigo O."/>
            <person name="Jarvis E.D."/>
            <person name="Hiller M."/>
            <person name="Vernes S.C."/>
            <person name="Myers E.W."/>
            <person name="Teeling E.C."/>
        </authorList>
    </citation>
    <scope>NUCLEOTIDE SEQUENCE [LARGE SCALE GENOMIC DNA]</scope>
    <source>
        <strain evidence="1">Bat1K_MPI-CBG_1</strain>
    </source>
</reference>
<organism evidence="1 2">
    <name type="scientific">Phyllostomus discolor</name>
    <name type="common">pale spear-nosed bat</name>
    <dbReference type="NCBI Taxonomy" id="89673"/>
    <lineage>
        <taxon>Eukaryota</taxon>
        <taxon>Metazoa</taxon>
        <taxon>Chordata</taxon>
        <taxon>Craniata</taxon>
        <taxon>Vertebrata</taxon>
        <taxon>Euteleostomi</taxon>
        <taxon>Mammalia</taxon>
        <taxon>Eutheria</taxon>
        <taxon>Laurasiatheria</taxon>
        <taxon>Chiroptera</taxon>
        <taxon>Yangochiroptera</taxon>
        <taxon>Phyllostomidae</taxon>
        <taxon>Phyllostominae</taxon>
        <taxon>Phyllostomus</taxon>
    </lineage>
</organism>
<dbReference type="Proteomes" id="UP000664940">
    <property type="component" value="Unassembled WGS sequence"/>
</dbReference>
<accession>A0A834EY89</accession>
<evidence type="ECO:0000313" key="1">
    <source>
        <dbReference type="EMBL" id="KAF6130927.1"/>
    </source>
</evidence>
<gene>
    <name evidence="1" type="ORF">HJG60_007872</name>
</gene>
<sequence>MDGTWVGKCLNRQCLHGVHGPPLAQKPPSPPSSVLCHVSHARPQSHQVFRVTLGLPLPSQLFLLPLDNSYTEVSLVWACVCLLSAVSAESAAACSSPGPESLFRDGHTKVLMFQGCSFLQALL</sequence>
<dbReference type="EMBL" id="JABVXQ010000001">
    <property type="protein sequence ID" value="KAF6130927.1"/>
    <property type="molecule type" value="Genomic_DNA"/>
</dbReference>